<evidence type="ECO:0000256" key="1">
    <source>
        <dbReference type="ARBA" id="ARBA00005234"/>
    </source>
</evidence>
<name>A0A0C3DUJ4_9AGAM</name>
<dbReference type="SUPFAM" id="SSF54001">
    <property type="entry name" value="Cysteine proteinases"/>
    <property type="match status" value="1"/>
</dbReference>
<sequence>SQTRALQTNDYDCGLWVLASIAAVIQGHDAMGLVESDMPAFRRYLQACVLSIPV</sequence>
<keyword evidence="3" id="KW-0378">Hydrolase</keyword>
<dbReference type="Pfam" id="PF02902">
    <property type="entry name" value="Peptidase_C48"/>
    <property type="match status" value="1"/>
</dbReference>
<dbReference type="GO" id="GO:0008234">
    <property type="term" value="F:cysteine-type peptidase activity"/>
    <property type="evidence" value="ECO:0007669"/>
    <property type="project" value="InterPro"/>
</dbReference>
<dbReference type="InParanoid" id="A0A0C3DUJ4"/>
<feature type="non-terminal residue" evidence="5">
    <location>
        <position position="54"/>
    </location>
</feature>
<keyword evidence="2" id="KW-0645">Protease</keyword>
<dbReference type="STRING" id="1036808.A0A0C3DUJ4"/>
<reference evidence="6" key="2">
    <citation type="submission" date="2015-01" db="EMBL/GenBank/DDBJ databases">
        <title>Evolutionary Origins and Diversification of the Mycorrhizal Mutualists.</title>
        <authorList>
            <consortium name="DOE Joint Genome Institute"/>
            <consortium name="Mycorrhizal Genomics Consortium"/>
            <person name="Kohler A."/>
            <person name="Kuo A."/>
            <person name="Nagy L.G."/>
            <person name="Floudas D."/>
            <person name="Copeland A."/>
            <person name="Barry K.W."/>
            <person name="Cichocki N."/>
            <person name="Veneault-Fourrey C."/>
            <person name="LaButti K."/>
            <person name="Lindquist E.A."/>
            <person name="Lipzen A."/>
            <person name="Lundell T."/>
            <person name="Morin E."/>
            <person name="Murat C."/>
            <person name="Riley R."/>
            <person name="Ohm R."/>
            <person name="Sun H."/>
            <person name="Tunlid A."/>
            <person name="Henrissat B."/>
            <person name="Grigoriev I.V."/>
            <person name="Hibbett D.S."/>
            <person name="Martin F."/>
        </authorList>
    </citation>
    <scope>NUCLEOTIDE SEQUENCE [LARGE SCALE GENOMIC DNA]</scope>
    <source>
        <strain evidence="6">Foug A</strain>
    </source>
</reference>
<feature type="domain" description="Ubiquitin-like protease family profile" evidence="4">
    <location>
        <begin position="5"/>
        <end position="46"/>
    </location>
</feature>
<comment type="similarity">
    <text evidence="1">Belongs to the peptidase C48 family.</text>
</comment>
<dbReference type="Gene3D" id="3.40.395.10">
    <property type="entry name" value="Adenoviral Proteinase, Chain A"/>
    <property type="match status" value="1"/>
</dbReference>
<gene>
    <name evidence="5" type="ORF">SCLCIDRAFT_41808</name>
</gene>
<dbReference type="GO" id="GO:0006508">
    <property type="term" value="P:proteolysis"/>
    <property type="evidence" value="ECO:0007669"/>
    <property type="project" value="UniProtKB-KW"/>
</dbReference>
<dbReference type="OrthoDB" id="2976051at2759"/>
<evidence type="ECO:0000259" key="4">
    <source>
        <dbReference type="Pfam" id="PF02902"/>
    </source>
</evidence>
<evidence type="ECO:0000256" key="2">
    <source>
        <dbReference type="ARBA" id="ARBA00022670"/>
    </source>
</evidence>
<proteinExistence type="inferred from homology"/>
<dbReference type="GO" id="GO:0019783">
    <property type="term" value="F:ubiquitin-like protein peptidase activity"/>
    <property type="evidence" value="ECO:0007669"/>
    <property type="project" value="UniProtKB-ARBA"/>
</dbReference>
<dbReference type="InterPro" id="IPR038765">
    <property type="entry name" value="Papain-like_cys_pep_sf"/>
</dbReference>
<dbReference type="EMBL" id="KN822068">
    <property type="protein sequence ID" value="KIM59859.1"/>
    <property type="molecule type" value="Genomic_DNA"/>
</dbReference>
<evidence type="ECO:0000313" key="6">
    <source>
        <dbReference type="Proteomes" id="UP000053989"/>
    </source>
</evidence>
<dbReference type="Proteomes" id="UP000053989">
    <property type="component" value="Unassembled WGS sequence"/>
</dbReference>
<protein>
    <recommendedName>
        <fullName evidence="4">Ubiquitin-like protease family profile domain-containing protein</fullName>
    </recommendedName>
</protein>
<keyword evidence="6" id="KW-1185">Reference proteome</keyword>
<evidence type="ECO:0000256" key="3">
    <source>
        <dbReference type="ARBA" id="ARBA00022801"/>
    </source>
</evidence>
<reference evidence="5 6" key="1">
    <citation type="submission" date="2014-04" db="EMBL/GenBank/DDBJ databases">
        <authorList>
            <consortium name="DOE Joint Genome Institute"/>
            <person name="Kuo A."/>
            <person name="Kohler A."/>
            <person name="Nagy L.G."/>
            <person name="Floudas D."/>
            <person name="Copeland A."/>
            <person name="Barry K.W."/>
            <person name="Cichocki N."/>
            <person name="Veneault-Fourrey C."/>
            <person name="LaButti K."/>
            <person name="Lindquist E.A."/>
            <person name="Lipzen A."/>
            <person name="Lundell T."/>
            <person name="Morin E."/>
            <person name="Murat C."/>
            <person name="Sun H."/>
            <person name="Tunlid A."/>
            <person name="Henrissat B."/>
            <person name="Grigoriev I.V."/>
            <person name="Hibbett D.S."/>
            <person name="Martin F."/>
            <person name="Nordberg H.P."/>
            <person name="Cantor M.N."/>
            <person name="Hua S.X."/>
        </authorList>
    </citation>
    <scope>NUCLEOTIDE SEQUENCE [LARGE SCALE GENOMIC DNA]</scope>
    <source>
        <strain evidence="5 6">Foug A</strain>
    </source>
</reference>
<dbReference type="HOGENOM" id="CLU_210039_0_0_1"/>
<feature type="non-terminal residue" evidence="5">
    <location>
        <position position="1"/>
    </location>
</feature>
<organism evidence="5 6">
    <name type="scientific">Scleroderma citrinum Foug A</name>
    <dbReference type="NCBI Taxonomy" id="1036808"/>
    <lineage>
        <taxon>Eukaryota</taxon>
        <taxon>Fungi</taxon>
        <taxon>Dikarya</taxon>
        <taxon>Basidiomycota</taxon>
        <taxon>Agaricomycotina</taxon>
        <taxon>Agaricomycetes</taxon>
        <taxon>Agaricomycetidae</taxon>
        <taxon>Boletales</taxon>
        <taxon>Sclerodermatineae</taxon>
        <taxon>Sclerodermataceae</taxon>
        <taxon>Scleroderma</taxon>
    </lineage>
</organism>
<dbReference type="AlphaFoldDB" id="A0A0C3DUJ4"/>
<evidence type="ECO:0000313" key="5">
    <source>
        <dbReference type="EMBL" id="KIM59859.1"/>
    </source>
</evidence>
<dbReference type="InterPro" id="IPR003653">
    <property type="entry name" value="Peptidase_C48_C"/>
</dbReference>
<accession>A0A0C3DUJ4</accession>